<evidence type="ECO:0000313" key="2">
    <source>
        <dbReference type="Proteomes" id="UP000470404"/>
    </source>
</evidence>
<protein>
    <recommendedName>
        <fullName evidence="3">SMI1/KNR4 family protein</fullName>
    </recommendedName>
</protein>
<accession>A0ABX0BPQ6</accession>
<dbReference type="Proteomes" id="UP000470404">
    <property type="component" value="Unassembled WGS sequence"/>
</dbReference>
<proteinExistence type="predicted"/>
<sequence>MDYLRWRDDMRRAIDGYLPRIQAIFARFGQLEPDTVTDEADPVALRKAREADPPLPPSLLELYASIREASFEHLHNAYFIHSLDWVLDSLHRSGIPAWAPEVTAERLAVFASDGGGRTFAVGYRSGTVFRLPVGGVVDQVYEGSIDAIGPGGIAKDIPDFLDRLLRIAEAFSDEDYQEHLIM</sequence>
<name>A0ABX0BPQ6_9PSEU</name>
<gene>
    <name evidence="1" type="ORF">G3I59_06845</name>
</gene>
<comment type="caution">
    <text evidence="1">The sequence shown here is derived from an EMBL/GenBank/DDBJ whole genome shotgun (WGS) entry which is preliminary data.</text>
</comment>
<evidence type="ECO:0000313" key="1">
    <source>
        <dbReference type="EMBL" id="NEC55322.1"/>
    </source>
</evidence>
<evidence type="ECO:0008006" key="3">
    <source>
        <dbReference type="Google" id="ProtNLM"/>
    </source>
</evidence>
<dbReference type="EMBL" id="JAAGNC010000043">
    <property type="protein sequence ID" value="NEC55322.1"/>
    <property type="molecule type" value="Genomic_DNA"/>
</dbReference>
<keyword evidence="2" id="KW-1185">Reference proteome</keyword>
<organism evidence="1 2">
    <name type="scientific">Amycolatopsis rubida</name>
    <dbReference type="NCBI Taxonomy" id="112413"/>
    <lineage>
        <taxon>Bacteria</taxon>
        <taxon>Bacillati</taxon>
        <taxon>Actinomycetota</taxon>
        <taxon>Actinomycetes</taxon>
        <taxon>Pseudonocardiales</taxon>
        <taxon>Pseudonocardiaceae</taxon>
        <taxon>Amycolatopsis</taxon>
    </lineage>
</organism>
<reference evidence="1 2" key="1">
    <citation type="submission" date="2020-01" db="EMBL/GenBank/DDBJ databases">
        <title>Insect and environment-associated Actinomycetes.</title>
        <authorList>
            <person name="Currrie C."/>
            <person name="Chevrette M."/>
            <person name="Carlson C."/>
            <person name="Stubbendieck R."/>
            <person name="Wendt-Pienkowski E."/>
        </authorList>
    </citation>
    <scope>NUCLEOTIDE SEQUENCE [LARGE SCALE GENOMIC DNA]</scope>
    <source>
        <strain evidence="1 2">SID8386</strain>
    </source>
</reference>
<dbReference type="RefSeq" id="WP_067593907.1">
    <property type="nucleotide sequence ID" value="NZ_JAAGNC010000043.1"/>
</dbReference>